<keyword evidence="2" id="KW-1185">Reference proteome</keyword>
<dbReference type="KEGG" id="vg:64766273"/>
<dbReference type="EMBL" id="MG962366">
    <property type="protein sequence ID" value="AVO25151.1"/>
    <property type="molecule type" value="Genomic_DNA"/>
</dbReference>
<reference evidence="2" key="1">
    <citation type="submission" date="2018-02" db="EMBL/GenBank/DDBJ databases">
        <authorList>
            <person name="Cohen D.B."/>
            <person name="Kent A.D."/>
        </authorList>
    </citation>
    <scope>NUCLEOTIDE SEQUENCE [LARGE SCALE GENOMIC DNA]</scope>
</reference>
<organism evidence="1 2">
    <name type="scientific">Rhodococcus phage Finch</name>
    <dbReference type="NCBI Taxonomy" id="2094144"/>
    <lineage>
        <taxon>Viruses</taxon>
        <taxon>Duplodnaviria</taxon>
        <taxon>Heunggongvirae</taxon>
        <taxon>Uroviricota</taxon>
        <taxon>Caudoviricetes</taxon>
        <taxon>Finchvirus</taxon>
        <taxon>Finchvirus finch</taxon>
    </lineage>
</organism>
<dbReference type="RefSeq" id="YP_010059042.1">
    <property type="nucleotide sequence ID" value="NC_054724.1"/>
</dbReference>
<accession>A0A2P1JXR0</accession>
<name>A0A2P1JXR0_9CAUD</name>
<evidence type="ECO:0000313" key="1">
    <source>
        <dbReference type="EMBL" id="AVO25151.1"/>
    </source>
</evidence>
<gene>
    <name evidence="1" type="primary">20</name>
    <name evidence="1" type="ORF">SEA_FINCH_20</name>
</gene>
<proteinExistence type="predicted"/>
<sequence length="51" mass="5561">MDARRTPSSSEGGVFCYLEQAIPRLGFKFFSFLKPSKTPIRPEAGGGLLLS</sequence>
<dbReference type="GeneID" id="64766273"/>
<evidence type="ECO:0000313" key="2">
    <source>
        <dbReference type="Proteomes" id="UP000241290"/>
    </source>
</evidence>
<dbReference type="Proteomes" id="UP000241290">
    <property type="component" value="Genome"/>
</dbReference>
<protein>
    <submittedName>
        <fullName evidence="1">Uncharacterized protein</fullName>
    </submittedName>
</protein>